<protein>
    <submittedName>
        <fullName evidence="2">DUF192 domain-containing protein</fullName>
    </submittedName>
</protein>
<dbReference type="Gene3D" id="2.60.120.1140">
    <property type="entry name" value="Protein of unknown function DUF192"/>
    <property type="match status" value="1"/>
</dbReference>
<dbReference type="Pfam" id="PF02643">
    <property type="entry name" value="DUF192"/>
    <property type="match status" value="1"/>
</dbReference>
<comment type="caution">
    <text evidence="3">The sequence shown here is derived from an EMBL/GenBank/DDBJ whole genome shotgun (WGS) entry which is preliminary data.</text>
</comment>
<dbReference type="EMBL" id="JHEG02000037">
    <property type="protein sequence ID" value="KIE12180.1"/>
    <property type="molecule type" value="Genomic_DNA"/>
</dbReference>
<dbReference type="AlphaFoldDB" id="A0A0C1RJJ1"/>
<evidence type="ECO:0000256" key="1">
    <source>
        <dbReference type="SAM" id="SignalP"/>
    </source>
</evidence>
<feature type="chain" id="PRO_5036532932" evidence="1">
    <location>
        <begin position="26"/>
        <end position="185"/>
    </location>
</feature>
<evidence type="ECO:0000313" key="2">
    <source>
        <dbReference type="EMBL" id="KAF3890503.1"/>
    </source>
</evidence>
<keyword evidence="4" id="KW-1185">Reference proteome</keyword>
<dbReference type="EMBL" id="JHEG04000001">
    <property type="protein sequence ID" value="KAF3890503.1"/>
    <property type="molecule type" value="Genomic_DNA"/>
</dbReference>
<organism evidence="3">
    <name type="scientific">Tolypothrix bouteillei VB521301</name>
    <dbReference type="NCBI Taxonomy" id="1479485"/>
    <lineage>
        <taxon>Bacteria</taxon>
        <taxon>Bacillati</taxon>
        <taxon>Cyanobacteriota</taxon>
        <taxon>Cyanophyceae</taxon>
        <taxon>Nostocales</taxon>
        <taxon>Tolypothrichaceae</taxon>
        <taxon>Tolypothrix</taxon>
    </lineage>
</organism>
<dbReference type="PANTHER" id="PTHR37953">
    <property type="entry name" value="UPF0127 PROTEIN MJ1496"/>
    <property type="match status" value="1"/>
</dbReference>
<name>A0A0C1RJJ1_9CYAN</name>
<keyword evidence="1" id="KW-0732">Signal</keyword>
<reference evidence="2" key="2">
    <citation type="submission" date="2019-11" db="EMBL/GenBank/DDBJ databases">
        <title>Improved Assembly of Tolypothrix boutellei genome.</title>
        <authorList>
            <person name="Sarangi A.N."/>
            <person name="Mukherjee M."/>
            <person name="Ghosh S."/>
            <person name="Singh D."/>
            <person name="Das A."/>
            <person name="Kant S."/>
            <person name="Prusty A."/>
            <person name="Tripathy S."/>
        </authorList>
    </citation>
    <scope>NUCLEOTIDE SEQUENCE</scope>
    <source>
        <strain evidence="2">VB521301</strain>
    </source>
</reference>
<dbReference type="RefSeq" id="WP_038085134.1">
    <property type="nucleotide sequence ID" value="NZ_JHEG04000001.1"/>
</dbReference>
<dbReference type="PROSITE" id="PS51257">
    <property type="entry name" value="PROKAR_LIPOPROTEIN"/>
    <property type="match status" value="1"/>
</dbReference>
<evidence type="ECO:0000313" key="3">
    <source>
        <dbReference type="EMBL" id="KIE12180.1"/>
    </source>
</evidence>
<reference evidence="3" key="1">
    <citation type="journal article" date="2015" name="Genome Announc.">
        <title>Draft Genome Sequence of Tolypothrix boutellei Strain VB521301.</title>
        <authorList>
            <person name="Chandrababunaidu M.M."/>
            <person name="Singh D."/>
            <person name="Sen D."/>
            <person name="Bhan S."/>
            <person name="Das S."/>
            <person name="Gupta A."/>
            <person name="Adhikary S.P."/>
            <person name="Tripathy S."/>
        </authorList>
    </citation>
    <scope>NUCLEOTIDE SEQUENCE</scope>
    <source>
        <strain evidence="3">VB521301</strain>
    </source>
</reference>
<feature type="signal peptide" evidence="1">
    <location>
        <begin position="1"/>
        <end position="25"/>
    </location>
</feature>
<evidence type="ECO:0000313" key="4">
    <source>
        <dbReference type="Proteomes" id="UP000029738"/>
    </source>
</evidence>
<dbReference type="InterPro" id="IPR038695">
    <property type="entry name" value="Saro_0823-like_sf"/>
</dbReference>
<dbReference type="InterPro" id="IPR003795">
    <property type="entry name" value="DUF192"/>
</dbReference>
<dbReference type="OrthoDB" id="9808290at2"/>
<dbReference type="PANTHER" id="PTHR37953:SF1">
    <property type="entry name" value="UPF0127 PROTEIN MJ1496"/>
    <property type="match status" value="1"/>
</dbReference>
<gene>
    <name evidence="3" type="ORF">DA73_0211455</name>
    <name evidence="2" type="ORF">DA73_0400037400</name>
</gene>
<accession>A0A0C1RJJ1</accession>
<sequence>MMNRLCILSIMLSLLLMSCSTQTSAVSPTGTPSSQTQAQMNQEKAPLTAKAGQQLPISAVAIVPNNAKIQLEVARTTQEQAMGLMFRPALPDDRGMLFQFPSAFQASFWMKDVPVPLDMVFMLDGVVKHIAVSVPPCNRTPCPTYGPDTPVNQVIELRSGRASELGLKEGSRIKIEFLKSGSSLK</sequence>
<proteinExistence type="predicted"/>
<dbReference type="Proteomes" id="UP000029738">
    <property type="component" value="Unassembled WGS sequence"/>
</dbReference>